<dbReference type="AlphaFoldDB" id="A0A556V7C5"/>
<evidence type="ECO:0000256" key="4">
    <source>
        <dbReference type="ARBA" id="ARBA00012477"/>
    </source>
</evidence>
<comment type="caution">
    <text evidence="12">The sequence shown here is derived from an EMBL/GenBank/DDBJ whole genome shotgun (WGS) entry which is preliminary data.</text>
</comment>
<evidence type="ECO:0000256" key="11">
    <source>
        <dbReference type="SAM" id="MobiDB-lite"/>
    </source>
</evidence>
<dbReference type="PANTHER" id="PTHR12553:SF49">
    <property type="entry name" value="ZINC PHOSPHODIESTERASE ELAC PROTEIN 2"/>
    <property type="match status" value="1"/>
</dbReference>
<dbReference type="Gene3D" id="3.60.15.10">
    <property type="entry name" value="Ribonuclease Z/Hydroxyacylglutathione hydrolase-like"/>
    <property type="match status" value="2"/>
</dbReference>
<feature type="region of interest" description="Disordered" evidence="11">
    <location>
        <begin position="81"/>
        <end position="105"/>
    </location>
</feature>
<evidence type="ECO:0000256" key="10">
    <source>
        <dbReference type="ARBA" id="ARBA00022833"/>
    </source>
</evidence>
<dbReference type="InterPro" id="IPR036866">
    <property type="entry name" value="RibonucZ/Hydroxyglut_hydro"/>
</dbReference>
<protein>
    <recommendedName>
        <fullName evidence="4">ribonuclease Z</fullName>
        <ecNumber evidence="4">3.1.26.11</ecNumber>
    </recommendedName>
</protein>
<evidence type="ECO:0000313" key="13">
    <source>
        <dbReference type="Proteomes" id="UP000319801"/>
    </source>
</evidence>
<keyword evidence="6" id="KW-0540">Nuclease</keyword>
<dbReference type="EMBL" id="VCAZ01000144">
    <property type="protein sequence ID" value="TSX99877.1"/>
    <property type="molecule type" value="Genomic_DNA"/>
</dbReference>
<dbReference type="Proteomes" id="UP000319801">
    <property type="component" value="Unassembled WGS sequence"/>
</dbReference>
<dbReference type="OrthoDB" id="527344at2759"/>
<sequence length="486" mass="55018">MEAVLNRKPKPPKDTLRHVRSKESRKHADLHGPSNVYVQVVGAGARDNSASLYVFSEYNRAAVRPYTEPEYRDDTMTQKELCQKESEERRSDGSESPEPRERSTRDPSLVVAYVCKLHPKKGNFLVHKAKELGLPVGTAAIGPLISALKAGKSVTYEGKEVKSCMHAIIRCAIVVQLLHCVCVFQIQPDEVCTPADPGPVFLVIDCPSEEFVQSLCTNQVLARYQSAGSERSAALVVHVTPEEVLKTLEYQHWMERFSSSTEHLIMNEQVFTIHQVRSHKIQTQLHLIHSEIFPELQRYISTESQAALHVPNVRAECLLKFQLRPKAEWQRDAILTCDREEFIKEAAEVPNFLQEVDECKNFQDNDSAILSGMNMNAEFIMLTHFSQRYAKIPLFSSDVTRRVGVAFDHMRIRFGDFRILPRLLAPLKALFAEEIEEMEERRGRRELRAGKGVGAEPNGQPGEGGGAKRENEESDHETTSKRMKAN</sequence>
<name>A0A556V7C5_BAGYA</name>
<evidence type="ECO:0000256" key="3">
    <source>
        <dbReference type="ARBA" id="ARBA00007823"/>
    </source>
</evidence>
<dbReference type="InterPro" id="IPR047151">
    <property type="entry name" value="RNZ2-like"/>
</dbReference>
<comment type="cofactor">
    <cofactor evidence="2">
        <name>Zn(2+)</name>
        <dbReference type="ChEBI" id="CHEBI:29105"/>
    </cofactor>
</comment>
<dbReference type="EC" id="3.1.26.11" evidence="4"/>
<organism evidence="12 13">
    <name type="scientific">Bagarius yarrelli</name>
    <name type="common">Goonch</name>
    <name type="synonym">Bagrus yarrelli</name>
    <dbReference type="NCBI Taxonomy" id="175774"/>
    <lineage>
        <taxon>Eukaryota</taxon>
        <taxon>Metazoa</taxon>
        <taxon>Chordata</taxon>
        <taxon>Craniata</taxon>
        <taxon>Vertebrata</taxon>
        <taxon>Euteleostomi</taxon>
        <taxon>Actinopterygii</taxon>
        <taxon>Neopterygii</taxon>
        <taxon>Teleostei</taxon>
        <taxon>Ostariophysi</taxon>
        <taxon>Siluriformes</taxon>
        <taxon>Sisoridae</taxon>
        <taxon>Sisorinae</taxon>
        <taxon>Bagarius</taxon>
    </lineage>
</organism>
<keyword evidence="9" id="KW-0378">Hydrolase</keyword>
<feature type="region of interest" description="Disordered" evidence="11">
    <location>
        <begin position="440"/>
        <end position="486"/>
    </location>
</feature>
<evidence type="ECO:0000256" key="1">
    <source>
        <dbReference type="ARBA" id="ARBA00000402"/>
    </source>
</evidence>
<evidence type="ECO:0000256" key="7">
    <source>
        <dbReference type="ARBA" id="ARBA00022723"/>
    </source>
</evidence>
<evidence type="ECO:0000256" key="6">
    <source>
        <dbReference type="ARBA" id="ARBA00022722"/>
    </source>
</evidence>
<keyword evidence="10" id="KW-0862">Zinc</keyword>
<accession>A0A556V7C5</accession>
<evidence type="ECO:0000256" key="9">
    <source>
        <dbReference type="ARBA" id="ARBA00022801"/>
    </source>
</evidence>
<comment type="catalytic activity">
    <reaction evidence="1">
        <text>Endonucleolytic cleavage of RNA, removing extra 3' nucleotides from tRNA precursor, generating 3' termini of tRNAs. A 3'-hydroxy group is left at the tRNA terminus and a 5'-phosphoryl group is left at the trailer molecule.</text>
        <dbReference type="EC" id="3.1.26.11"/>
    </reaction>
</comment>
<comment type="similarity">
    <text evidence="3">Belongs to the RNase Z family.</text>
</comment>
<evidence type="ECO:0000256" key="2">
    <source>
        <dbReference type="ARBA" id="ARBA00001947"/>
    </source>
</evidence>
<keyword evidence="13" id="KW-1185">Reference proteome</keyword>
<dbReference type="GO" id="GO:0005739">
    <property type="term" value="C:mitochondrion"/>
    <property type="evidence" value="ECO:0007669"/>
    <property type="project" value="TreeGrafter"/>
</dbReference>
<dbReference type="GO" id="GO:1990180">
    <property type="term" value="P:mitochondrial tRNA 3'-end processing"/>
    <property type="evidence" value="ECO:0007669"/>
    <property type="project" value="TreeGrafter"/>
</dbReference>
<keyword evidence="8" id="KW-0255">Endonuclease</keyword>
<proteinExistence type="inferred from homology"/>
<keyword evidence="7" id="KW-0479">Metal-binding</keyword>
<reference evidence="12 13" key="1">
    <citation type="journal article" date="2019" name="Genome Biol. Evol.">
        <title>Whole-Genome Sequencing of the Giant Devil Catfish, Bagarius yarrelli.</title>
        <authorList>
            <person name="Jiang W."/>
            <person name="Lv Y."/>
            <person name="Cheng L."/>
            <person name="Yang K."/>
            <person name="Chao B."/>
            <person name="Wang X."/>
            <person name="Li Y."/>
            <person name="Pan X."/>
            <person name="You X."/>
            <person name="Zhang Y."/>
            <person name="Yang J."/>
            <person name="Li J."/>
            <person name="Zhang X."/>
            <person name="Liu S."/>
            <person name="Sun C."/>
            <person name="Yang J."/>
            <person name="Shi Q."/>
        </authorList>
    </citation>
    <scope>NUCLEOTIDE SEQUENCE [LARGE SCALE GENOMIC DNA]</scope>
    <source>
        <strain evidence="12">JWS20170419001</strain>
        <tissue evidence="12">Muscle</tissue>
    </source>
</reference>
<keyword evidence="5" id="KW-0819">tRNA processing</keyword>
<dbReference type="GO" id="GO:0046872">
    <property type="term" value="F:metal ion binding"/>
    <property type="evidence" value="ECO:0007669"/>
    <property type="project" value="UniProtKB-KW"/>
</dbReference>
<feature type="region of interest" description="Disordered" evidence="11">
    <location>
        <begin position="1"/>
        <end position="34"/>
    </location>
</feature>
<feature type="compositionally biased region" description="Basic and acidic residues" evidence="11">
    <location>
        <begin position="440"/>
        <end position="449"/>
    </location>
</feature>
<evidence type="ECO:0000256" key="8">
    <source>
        <dbReference type="ARBA" id="ARBA00022759"/>
    </source>
</evidence>
<feature type="compositionally biased region" description="Basic and acidic residues" evidence="11">
    <location>
        <begin position="466"/>
        <end position="480"/>
    </location>
</feature>
<evidence type="ECO:0000313" key="12">
    <source>
        <dbReference type="EMBL" id="TSX99877.1"/>
    </source>
</evidence>
<dbReference type="GO" id="GO:0042781">
    <property type="term" value="F:3'-tRNA processing endoribonuclease activity"/>
    <property type="evidence" value="ECO:0007669"/>
    <property type="project" value="UniProtKB-EC"/>
</dbReference>
<gene>
    <name evidence="12" type="ORF">Baya_13929</name>
</gene>
<dbReference type="PANTHER" id="PTHR12553">
    <property type="entry name" value="ZINC PHOSPHODIESTERASE ELAC PROTEIN 2"/>
    <property type="match status" value="1"/>
</dbReference>
<evidence type="ECO:0000256" key="5">
    <source>
        <dbReference type="ARBA" id="ARBA00022694"/>
    </source>
</evidence>